<sequence length="380" mass="43932">MRLEELKVQVLNIIESIKNNGNYPKENNIIDYKFKLNIDSSQDEIENLFKNLAKDIISFSNGDGGIILIGFEEDKYTTTIKDTGLDADSIKVLEKIDLNLVIQKFDSITKGGVNIDLQKFNIGTRIFFYLLIEKQTNILVPQNDFTSYKLKKGDIYYRKSGKNEHANKSTTDFNTFLQIKANEKNKEFMDIWSKLLPEMFDINPREVLILNPKSNKVYGYNAKDNLLSSSEIEIDQDDNGIFNIILNAISAGDIGKISNDEGKPIYKIVGELKVHTPRNFIWFSSLVKKVKENCNFIISSEQFKMCFKFLKWVNVSKFKIENPDNKLVINEIYNNYIWLETLEKTKKVVFSEDAQQPLIDLINDKEKHIEVFGKELNIKS</sequence>
<evidence type="ECO:0000313" key="3">
    <source>
        <dbReference type="Proteomes" id="UP000038055"/>
    </source>
</evidence>
<proteinExistence type="predicted"/>
<accession>A0A0B7H551</accession>
<dbReference type="Proteomes" id="UP000038055">
    <property type="component" value="Unassembled WGS sequence"/>
</dbReference>
<evidence type="ECO:0000313" key="2">
    <source>
        <dbReference type="EMBL" id="CEN33664.1"/>
    </source>
</evidence>
<protein>
    <recommendedName>
        <fullName evidence="1">Schlafen AlbA-2 domain-containing protein</fullName>
    </recommendedName>
</protein>
<name>A0A0B7H551_9FLAO</name>
<reference evidence="3" key="1">
    <citation type="submission" date="2015-01" db="EMBL/GenBank/DDBJ databases">
        <authorList>
            <person name="MANFREDI Pablo"/>
        </authorList>
    </citation>
    <scope>NUCLEOTIDE SEQUENCE [LARGE SCALE GENOMIC DNA]</scope>
    <source>
        <strain evidence="3">Ccyn2B</strain>
    </source>
</reference>
<dbReference type="AlphaFoldDB" id="A0A0B7H551"/>
<feature type="domain" description="Schlafen AlbA-2" evidence="1">
    <location>
        <begin position="26"/>
        <end position="167"/>
    </location>
</feature>
<dbReference type="RefSeq" id="WP_041991049.1">
    <property type="nucleotide sequence ID" value="NZ_CDOD01000009.1"/>
</dbReference>
<keyword evidence="3" id="KW-1185">Reference proteome</keyword>
<dbReference type="Gene3D" id="3.30.950.30">
    <property type="entry name" value="Schlafen, AAA domain"/>
    <property type="match status" value="1"/>
</dbReference>
<dbReference type="InterPro" id="IPR038461">
    <property type="entry name" value="Schlafen_AlbA_2_dom_sf"/>
</dbReference>
<dbReference type="InterPro" id="IPR007421">
    <property type="entry name" value="Schlafen_AlbA_2_dom"/>
</dbReference>
<gene>
    <name evidence="2" type="ORF">CCYN2B_170082</name>
</gene>
<dbReference type="EMBL" id="CDOD01000009">
    <property type="protein sequence ID" value="CEN33664.1"/>
    <property type="molecule type" value="Genomic_DNA"/>
</dbReference>
<dbReference type="Pfam" id="PF04326">
    <property type="entry name" value="SLFN_AlbA_2"/>
    <property type="match status" value="1"/>
</dbReference>
<evidence type="ECO:0000259" key="1">
    <source>
        <dbReference type="Pfam" id="PF04326"/>
    </source>
</evidence>
<organism evidence="2 3">
    <name type="scientific">Capnocytophaga cynodegmi</name>
    <dbReference type="NCBI Taxonomy" id="28189"/>
    <lineage>
        <taxon>Bacteria</taxon>
        <taxon>Pseudomonadati</taxon>
        <taxon>Bacteroidota</taxon>
        <taxon>Flavobacteriia</taxon>
        <taxon>Flavobacteriales</taxon>
        <taxon>Flavobacteriaceae</taxon>
        <taxon>Capnocytophaga</taxon>
    </lineage>
</organism>